<dbReference type="SUPFAM" id="SSF53720">
    <property type="entry name" value="ALDH-like"/>
    <property type="match status" value="1"/>
</dbReference>
<evidence type="ECO:0000256" key="1">
    <source>
        <dbReference type="ARBA" id="ARBA00009986"/>
    </source>
</evidence>
<feature type="active site" evidence="3">
    <location>
        <position position="289"/>
    </location>
</feature>
<dbReference type="InterPro" id="IPR015590">
    <property type="entry name" value="Aldehyde_DH_dom"/>
</dbReference>
<keyword evidence="7" id="KW-1185">Reference proteome</keyword>
<dbReference type="InterPro" id="IPR016161">
    <property type="entry name" value="Ald_DH/histidinol_DH"/>
</dbReference>
<name>A0A1E4TIW7_9ASCO</name>
<dbReference type="Pfam" id="PF00171">
    <property type="entry name" value="Aldedh"/>
    <property type="match status" value="1"/>
</dbReference>
<gene>
    <name evidence="6" type="ORF">CANCADRAFT_147326</name>
</gene>
<sequence length="574" mass="62679">MIFFTLIAAVLAAFYLYRYLTNPYIPRIKVAVPPETETGWKSNGKPSPDADTIVCKCPATGQFLDQYASMTGKEIDNAVKRASEAQVTWAKTSLDERRQVLNTLRQCILDNQEEIARIACRDSGKTMLDAAMGEIMVTLEKLNWVCLHGEKSIRKSTRPGSSNVFMKYKSAYVIYEPLGVVSALVSWNYPLHNFIGPVIAALFTGNAIVVKCSEQVVWSSKKFLQIVHDSLRLNGFDENVVQLVYCLPEHADELTTHPGISHITFIGSRPVAHKVVAAAAKTLVPVVVELGGKDPLIALDSYTDINSLSSIILRGTFQSSGQNCIGLERIIAQPKIYELLKKNLSERVPKLRVGAPLDEQNIDMGATITDISSRIDPLIADAVAKGATLVCGGKTYVHPLYPGGTYYSPTLLTEVTKDMKIAQTEVFGPVLTLMKAESGDEIEEIANSTEYALGAAIYGTSSDPILKRLVSNVKAGNIAVNDFATFYVCQLPFGGCKGSGYGRFGGEEGLVGLCNIKSVCTDAYPFISTKIPKPLDYPIPNIPKAWDLVTAINMGYSNFRDICVALFTLARKMS</sequence>
<reference evidence="7" key="1">
    <citation type="submission" date="2016-02" db="EMBL/GenBank/DDBJ databases">
        <title>Comparative genomics of biotechnologically important yeasts.</title>
        <authorList>
            <consortium name="DOE Joint Genome Institute"/>
            <person name="Riley R."/>
            <person name="Haridas S."/>
            <person name="Wolfe K.H."/>
            <person name="Lopes M.R."/>
            <person name="Hittinger C.T."/>
            <person name="Goker M."/>
            <person name="Salamov A."/>
            <person name="Wisecaver J."/>
            <person name="Long T.M."/>
            <person name="Aerts A.L."/>
            <person name="Barry K."/>
            <person name="Choi C."/>
            <person name="Clum A."/>
            <person name="Coughlan A.Y."/>
            <person name="Deshpande S."/>
            <person name="Douglass A.P."/>
            <person name="Hanson S.J."/>
            <person name="Klenk H.-P."/>
            <person name="Labutti K."/>
            <person name="Lapidus A."/>
            <person name="Lindquist E."/>
            <person name="Lipzen A."/>
            <person name="Meier-Kolthoff J.P."/>
            <person name="Ohm R.A."/>
            <person name="Otillar R.P."/>
            <person name="Pangilinan J."/>
            <person name="Peng Y."/>
            <person name="Rokas A."/>
            <person name="Rosa C.A."/>
            <person name="Scheuner C."/>
            <person name="Sibirny A.A."/>
            <person name="Slot J.C."/>
            <person name="Stielow J.B."/>
            <person name="Sun H."/>
            <person name="Kurtzman C.P."/>
            <person name="Blackwell M."/>
            <person name="Jeffries T.W."/>
            <person name="Grigoriev I.V."/>
        </authorList>
    </citation>
    <scope>NUCLEOTIDE SEQUENCE [LARGE SCALE GENOMIC DNA]</scope>
    <source>
        <strain evidence="7">NRRL Y-17796</strain>
    </source>
</reference>
<evidence type="ECO:0000256" key="2">
    <source>
        <dbReference type="ARBA" id="ARBA00023002"/>
    </source>
</evidence>
<dbReference type="AlphaFoldDB" id="A0A1E4TIW7"/>
<feature type="domain" description="Aldehyde dehydrogenase" evidence="5">
    <location>
        <begin position="50"/>
        <end position="519"/>
    </location>
</feature>
<dbReference type="InterPro" id="IPR016163">
    <property type="entry name" value="Ald_DH_C"/>
</dbReference>
<dbReference type="InterPro" id="IPR016162">
    <property type="entry name" value="Ald_DH_N"/>
</dbReference>
<dbReference type="InterPro" id="IPR029510">
    <property type="entry name" value="Ald_DH_CS_GLU"/>
</dbReference>
<keyword evidence="2 4" id="KW-0560">Oxidoreductase</keyword>
<accession>A0A1E4TIW7</accession>
<dbReference type="EMBL" id="KV453841">
    <property type="protein sequence ID" value="ODV91673.1"/>
    <property type="molecule type" value="Genomic_DNA"/>
</dbReference>
<comment type="similarity">
    <text evidence="1 4">Belongs to the aldehyde dehydrogenase family.</text>
</comment>
<protein>
    <recommendedName>
        <fullName evidence="5">Aldehyde dehydrogenase domain-containing protein</fullName>
    </recommendedName>
</protein>
<dbReference type="PROSITE" id="PS00687">
    <property type="entry name" value="ALDEHYDE_DEHYDR_GLU"/>
    <property type="match status" value="1"/>
</dbReference>
<evidence type="ECO:0000256" key="3">
    <source>
        <dbReference type="PROSITE-ProRule" id="PRU10007"/>
    </source>
</evidence>
<dbReference type="OrthoDB" id="310895at2759"/>
<dbReference type="PROSITE" id="PS00070">
    <property type="entry name" value="ALDEHYDE_DEHYDR_CYS"/>
    <property type="match status" value="1"/>
</dbReference>
<evidence type="ECO:0000313" key="6">
    <source>
        <dbReference type="EMBL" id="ODV91673.1"/>
    </source>
</evidence>
<organism evidence="6 7">
    <name type="scientific">Tortispora caseinolytica NRRL Y-17796</name>
    <dbReference type="NCBI Taxonomy" id="767744"/>
    <lineage>
        <taxon>Eukaryota</taxon>
        <taxon>Fungi</taxon>
        <taxon>Dikarya</taxon>
        <taxon>Ascomycota</taxon>
        <taxon>Saccharomycotina</taxon>
        <taxon>Trigonopsidomycetes</taxon>
        <taxon>Trigonopsidales</taxon>
        <taxon>Trigonopsidaceae</taxon>
        <taxon>Tortispora</taxon>
    </lineage>
</organism>
<evidence type="ECO:0000313" key="7">
    <source>
        <dbReference type="Proteomes" id="UP000095023"/>
    </source>
</evidence>
<dbReference type="Gene3D" id="3.40.605.10">
    <property type="entry name" value="Aldehyde Dehydrogenase, Chain A, domain 1"/>
    <property type="match status" value="1"/>
</dbReference>
<dbReference type="GO" id="GO:0016620">
    <property type="term" value="F:oxidoreductase activity, acting on the aldehyde or oxo group of donors, NAD or NADP as acceptor"/>
    <property type="evidence" value="ECO:0007669"/>
    <property type="project" value="InterPro"/>
</dbReference>
<dbReference type="PANTHER" id="PTHR11699">
    <property type="entry name" value="ALDEHYDE DEHYDROGENASE-RELATED"/>
    <property type="match status" value="1"/>
</dbReference>
<proteinExistence type="inferred from homology"/>
<dbReference type="Gene3D" id="3.40.309.10">
    <property type="entry name" value="Aldehyde Dehydrogenase, Chain A, domain 2"/>
    <property type="match status" value="1"/>
</dbReference>
<evidence type="ECO:0000259" key="5">
    <source>
        <dbReference type="Pfam" id="PF00171"/>
    </source>
</evidence>
<dbReference type="Proteomes" id="UP000095023">
    <property type="component" value="Unassembled WGS sequence"/>
</dbReference>
<dbReference type="InterPro" id="IPR016160">
    <property type="entry name" value="Ald_DH_CS_CYS"/>
</dbReference>
<evidence type="ECO:0000256" key="4">
    <source>
        <dbReference type="RuleBase" id="RU003345"/>
    </source>
</evidence>